<dbReference type="PROSITE" id="PS50007">
    <property type="entry name" value="PIPLC_X_DOMAIN"/>
    <property type="match status" value="1"/>
</dbReference>
<dbReference type="EMBL" id="JABCKI010000359">
    <property type="protein sequence ID" value="KAG5650807.1"/>
    <property type="molecule type" value="Genomic_DNA"/>
</dbReference>
<evidence type="ECO:0000256" key="6">
    <source>
        <dbReference type="RuleBase" id="RU361133"/>
    </source>
</evidence>
<dbReference type="InterPro" id="IPR011992">
    <property type="entry name" value="EF-hand-dom_pair"/>
</dbReference>
<evidence type="ECO:0000256" key="5">
    <source>
        <dbReference type="ARBA" id="ARBA00023224"/>
    </source>
</evidence>
<dbReference type="InterPro" id="IPR000008">
    <property type="entry name" value="C2_dom"/>
</dbReference>
<keyword evidence="4 6" id="KW-0443">Lipid metabolism</keyword>
<feature type="region of interest" description="Disordered" evidence="7">
    <location>
        <begin position="301"/>
        <end position="322"/>
    </location>
</feature>
<dbReference type="PRINTS" id="PR00390">
    <property type="entry name" value="PHPHLIPASEC"/>
</dbReference>
<feature type="compositionally biased region" description="Low complexity" evidence="7">
    <location>
        <begin position="305"/>
        <end position="314"/>
    </location>
</feature>
<dbReference type="SUPFAM" id="SSF50729">
    <property type="entry name" value="PH domain-like"/>
    <property type="match status" value="1"/>
</dbReference>
<dbReference type="Gene3D" id="1.10.238.10">
    <property type="entry name" value="EF-hand"/>
    <property type="match status" value="2"/>
</dbReference>
<dbReference type="PROSITE" id="PS50004">
    <property type="entry name" value="C2"/>
    <property type="match status" value="1"/>
</dbReference>
<dbReference type="GO" id="GO:0004435">
    <property type="term" value="F:phosphatidylinositol-4,5-bisphosphate phospholipase C activity"/>
    <property type="evidence" value="ECO:0007669"/>
    <property type="project" value="UniProtKB-EC"/>
</dbReference>
<feature type="compositionally biased region" description="Acidic residues" evidence="7">
    <location>
        <begin position="543"/>
        <end position="552"/>
    </location>
</feature>
<feature type="domain" description="C2" evidence="8">
    <location>
        <begin position="709"/>
        <end position="873"/>
    </location>
</feature>
<evidence type="ECO:0000256" key="3">
    <source>
        <dbReference type="ARBA" id="ARBA00022963"/>
    </source>
</evidence>
<evidence type="ECO:0000259" key="9">
    <source>
        <dbReference type="PROSITE" id="PS50008"/>
    </source>
</evidence>
<dbReference type="EC" id="3.1.4.11" evidence="1 6"/>
<dbReference type="InterPro" id="IPR011993">
    <property type="entry name" value="PH-like_dom_sf"/>
</dbReference>
<dbReference type="SMART" id="SM00239">
    <property type="entry name" value="C2"/>
    <property type="match status" value="1"/>
</dbReference>
<dbReference type="Gene3D" id="2.30.29.30">
    <property type="entry name" value="Pleckstrin-homology domain (PH domain)/Phosphotyrosine-binding domain (PTB)"/>
    <property type="match status" value="1"/>
</dbReference>
<dbReference type="Proteomes" id="UP000717328">
    <property type="component" value="Unassembled WGS sequence"/>
</dbReference>
<keyword evidence="11" id="KW-1185">Reference proteome</keyword>
<dbReference type="CDD" id="cd00275">
    <property type="entry name" value="C2_PLC_like"/>
    <property type="match status" value="1"/>
</dbReference>
<accession>A0A9P7GHQ2</accession>
<dbReference type="InterPro" id="IPR001711">
    <property type="entry name" value="PLipase_C_Pinositol-sp_Y"/>
</dbReference>
<name>A0A9P7GHQ2_9AGAR</name>
<dbReference type="InterPro" id="IPR037755">
    <property type="entry name" value="Plc1_PH"/>
</dbReference>
<keyword evidence="5" id="KW-0807">Transducer</keyword>
<dbReference type="Gene3D" id="2.60.40.150">
    <property type="entry name" value="C2 domain"/>
    <property type="match status" value="1"/>
</dbReference>
<evidence type="ECO:0000313" key="10">
    <source>
        <dbReference type="EMBL" id="KAG5650807.1"/>
    </source>
</evidence>
<sequence length="895" mass="100596">MDSHGPSEWIRKERHELAHMSKELLQPNDPTGEIIPATPPSPNLEGEGPVNFFSVPEELLKGSMMTKVSEKKQRRVLFQLDPDEGRILYKSKKGGIVPLESVKEIRSGQAARYHRQEFSFPEDTEDRWLTIIYILNGTYKTLHVLADTSEVLAMWEAAVRRCVAVRQGLMTGLGNVEIRDAMWERLYWKRADVEPDNKLTFPEVVGLAKRLNTAFSTIELKQFFDIADPEKKGSLDFPGFQVFVKELTRRPEIEAIYRELCERNGGKFEYPAFENFMRETQNSDASDAELKELFASISSPEALDTTPSASSNAPGPTPTPSPPVLTLEGFSSFLISPNNAAFSDQTREIWQDMSRPMSEYFISASHNTYLVGNQLVGVSTIEGYIRALLHSCRSVELDIYDGDPEPVIFHGKTLTKKVPLRAVCAAIAKYAFVTSPYPLLISAEIHCSVKQQDLIVSIMLEAFGEDLVRLDVEPRPVISVLPSPNDLKGRYLVKVFVTLQLGLPHTDDFIKAKNLYVAAQLDAMRVKKPKASDERLQTIEVDTSTDDADSDSDVGSSGLRSEIKSGLLGLKDKWRRVRGKDKDATPAAPKVKMSFELASLLVYTVGVKCRGFGKDHQYAPEHIFSLSENKVNKIVKAKDEMRDLVVHTQTHLVRTYPKGSRVESTNYEPHRFWAAGAQVVAINWQTFDLGYMMNQAMFQRNGRAGCVLKPEALRPGHEELLLKHSKHILEVTIISGYRLPRPRDSTGQEIVSTKSVLDPLVQVSLHIPDWAHPPHLSTLSSTSLSAPEGSPVPAARVWARTRVVKNNGFNPVWREVLRLPFDVVGGVSMRDLILVQFSVRDEERLGDGDEPIAQYFTPLSCLEQGYRHLPLHDAQLSQYLFSTLFVRVHIRDVHD</sequence>
<gene>
    <name evidence="10" type="ORF">H0H81_010974</name>
</gene>
<dbReference type="Pfam" id="PF00387">
    <property type="entry name" value="PI-PLC-Y"/>
    <property type="match status" value="1"/>
</dbReference>
<dbReference type="SUPFAM" id="SSF51695">
    <property type="entry name" value="PLC-like phosphodiesterases"/>
    <property type="match status" value="1"/>
</dbReference>
<dbReference type="CDD" id="cd13360">
    <property type="entry name" value="PH_PLC_fungal"/>
    <property type="match status" value="1"/>
</dbReference>
<dbReference type="InterPro" id="IPR017946">
    <property type="entry name" value="PLC-like_Pdiesterase_TIM-brl"/>
</dbReference>
<dbReference type="PANTHER" id="PTHR10336">
    <property type="entry name" value="PHOSPHOINOSITIDE-SPECIFIC PHOSPHOLIPASE C FAMILY PROTEIN"/>
    <property type="match status" value="1"/>
</dbReference>
<evidence type="ECO:0000256" key="1">
    <source>
        <dbReference type="ARBA" id="ARBA00012368"/>
    </source>
</evidence>
<dbReference type="PROSITE" id="PS50008">
    <property type="entry name" value="PIPLC_Y_DOMAIN"/>
    <property type="match status" value="1"/>
</dbReference>
<dbReference type="AlphaFoldDB" id="A0A9P7GHQ2"/>
<dbReference type="InterPro" id="IPR035892">
    <property type="entry name" value="C2_domain_sf"/>
</dbReference>
<dbReference type="Pfam" id="PF00388">
    <property type="entry name" value="PI-PLC-X"/>
    <property type="match status" value="1"/>
</dbReference>
<dbReference type="CDD" id="cd08598">
    <property type="entry name" value="PI-PLC1c_yeast"/>
    <property type="match status" value="1"/>
</dbReference>
<dbReference type="SMART" id="SM00149">
    <property type="entry name" value="PLCYc"/>
    <property type="match status" value="1"/>
</dbReference>
<dbReference type="PANTHER" id="PTHR10336:SF36">
    <property type="entry name" value="1-PHOSPHATIDYLINOSITOL 4,5-BISPHOSPHATE PHOSPHODIESTERASE BETA-4"/>
    <property type="match status" value="1"/>
</dbReference>
<reference evidence="10" key="2">
    <citation type="submission" date="2021-10" db="EMBL/GenBank/DDBJ databases">
        <title>Phylogenomics reveals ancestral predisposition of the termite-cultivated fungus Termitomyces towards a domesticated lifestyle.</title>
        <authorList>
            <person name="Auxier B."/>
            <person name="Grum-Grzhimaylo A."/>
            <person name="Cardenas M.E."/>
            <person name="Lodge J.D."/>
            <person name="Laessoe T."/>
            <person name="Pedersen O."/>
            <person name="Smith M.E."/>
            <person name="Kuyper T.W."/>
            <person name="Franco-Molano E.A."/>
            <person name="Baroni T.J."/>
            <person name="Aanen D.K."/>
        </authorList>
    </citation>
    <scope>NUCLEOTIDE SEQUENCE</scope>
    <source>
        <strain evidence="10">D49</strain>
    </source>
</reference>
<proteinExistence type="predicted"/>
<feature type="domain" description="PI-PLC Y-box" evidence="9">
    <location>
        <begin position="597"/>
        <end position="714"/>
    </location>
</feature>
<dbReference type="SMART" id="SM00148">
    <property type="entry name" value="PLCXc"/>
    <property type="match status" value="1"/>
</dbReference>
<comment type="catalytic activity">
    <reaction evidence="6">
        <text>a 1,2-diacyl-sn-glycero-3-phospho-(1D-myo-inositol-4,5-bisphosphate) + H2O = 1D-myo-inositol 1,4,5-trisphosphate + a 1,2-diacyl-sn-glycerol + H(+)</text>
        <dbReference type="Rhea" id="RHEA:33179"/>
        <dbReference type="ChEBI" id="CHEBI:15377"/>
        <dbReference type="ChEBI" id="CHEBI:15378"/>
        <dbReference type="ChEBI" id="CHEBI:17815"/>
        <dbReference type="ChEBI" id="CHEBI:58456"/>
        <dbReference type="ChEBI" id="CHEBI:203600"/>
        <dbReference type="EC" id="3.1.4.11"/>
    </reaction>
</comment>
<feature type="region of interest" description="Disordered" evidence="7">
    <location>
        <begin position="536"/>
        <end position="559"/>
    </location>
</feature>
<dbReference type="GO" id="GO:0016042">
    <property type="term" value="P:lipid catabolic process"/>
    <property type="evidence" value="ECO:0007669"/>
    <property type="project" value="UniProtKB-KW"/>
</dbReference>
<dbReference type="SUPFAM" id="SSF47473">
    <property type="entry name" value="EF-hand"/>
    <property type="match status" value="1"/>
</dbReference>
<protein>
    <recommendedName>
        <fullName evidence="1 6">Phosphoinositide phospholipase C</fullName>
        <ecNumber evidence="1 6">3.1.4.11</ecNumber>
    </recommendedName>
</protein>
<keyword evidence="3 6" id="KW-0442">Lipid degradation</keyword>
<dbReference type="Gene3D" id="3.20.20.190">
    <property type="entry name" value="Phosphatidylinositol (PI) phosphodiesterase"/>
    <property type="match status" value="1"/>
</dbReference>
<organism evidence="10 11">
    <name type="scientific">Sphagnurus paluster</name>
    <dbReference type="NCBI Taxonomy" id="117069"/>
    <lineage>
        <taxon>Eukaryota</taxon>
        <taxon>Fungi</taxon>
        <taxon>Dikarya</taxon>
        <taxon>Basidiomycota</taxon>
        <taxon>Agaricomycotina</taxon>
        <taxon>Agaricomycetes</taxon>
        <taxon>Agaricomycetidae</taxon>
        <taxon>Agaricales</taxon>
        <taxon>Tricholomatineae</taxon>
        <taxon>Lyophyllaceae</taxon>
        <taxon>Sphagnurus</taxon>
    </lineage>
</organism>
<dbReference type="GO" id="GO:0051209">
    <property type="term" value="P:release of sequestered calcium ion into cytosol"/>
    <property type="evidence" value="ECO:0007669"/>
    <property type="project" value="TreeGrafter"/>
</dbReference>
<dbReference type="Pfam" id="PF00168">
    <property type="entry name" value="C2"/>
    <property type="match status" value="1"/>
</dbReference>
<evidence type="ECO:0000259" key="8">
    <source>
        <dbReference type="PROSITE" id="PS50004"/>
    </source>
</evidence>
<evidence type="ECO:0000256" key="2">
    <source>
        <dbReference type="ARBA" id="ARBA00022801"/>
    </source>
</evidence>
<dbReference type="InterPro" id="IPR000909">
    <property type="entry name" value="PLipase_C_PInositol-sp_X_dom"/>
</dbReference>
<reference evidence="10" key="1">
    <citation type="submission" date="2021-02" db="EMBL/GenBank/DDBJ databases">
        <authorList>
            <person name="Nieuwenhuis M."/>
            <person name="Van De Peppel L.J.J."/>
        </authorList>
    </citation>
    <scope>NUCLEOTIDE SEQUENCE</scope>
    <source>
        <strain evidence="10">D49</strain>
    </source>
</reference>
<comment type="caution">
    <text evidence="10">The sequence shown here is derived from an EMBL/GenBank/DDBJ whole genome shotgun (WGS) entry which is preliminary data.</text>
</comment>
<keyword evidence="2 6" id="KW-0378">Hydrolase</keyword>
<dbReference type="GO" id="GO:0048015">
    <property type="term" value="P:phosphatidylinositol-mediated signaling"/>
    <property type="evidence" value="ECO:0007669"/>
    <property type="project" value="TreeGrafter"/>
</dbReference>
<evidence type="ECO:0000256" key="7">
    <source>
        <dbReference type="SAM" id="MobiDB-lite"/>
    </source>
</evidence>
<evidence type="ECO:0000256" key="4">
    <source>
        <dbReference type="ARBA" id="ARBA00023098"/>
    </source>
</evidence>
<dbReference type="InterPro" id="IPR001192">
    <property type="entry name" value="PI-PLC_fam"/>
</dbReference>
<dbReference type="OrthoDB" id="269822at2759"/>
<dbReference type="SUPFAM" id="SSF49562">
    <property type="entry name" value="C2 domain (Calcium/lipid-binding domain, CaLB)"/>
    <property type="match status" value="1"/>
</dbReference>
<evidence type="ECO:0000313" key="11">
    <source>
        <dbReference type="Proteomes" id="UP000717328"/>
    </source>
</evidence>